<name>A0AB33HWU2_9CHLR</name>
<dbReference type="SUPFAM" id="SSF55811">
    <property type="entry name" value="Nudix"/>
    <property type="match status" value="1"/>
</dbReference>
<gene>
    <name evidence="2" type="ORF">DEHALATV1_1071</name>
</gene>
<dbReference type="Proteomes" id="UP000218257">
    <property type="component" value="Chromosome"/>
</dbReference>
<sequence>MVNNLPRIQPVVTAFLIQNGKVLLFKRSQRVGSYRGCWAAVSGHMDTSPLAQVYTEISEETGYTPEELVLLKEGQVFEYHDTALGILWQIHPFLFHLNIDRPPKIDWEHTDFCWVLPSEIASLATVPLLKEAFESLSG</sequence>
<organism evidence="2 3">
    <name type="scientific">Dehalococcoides mccartyi</name>
    <dbReference type="NCBI Taxonomy" id="61435"/>
    <lineage>
        <taxon>Bacteria</taxon>
        <taxon>Bacillati</taxon>
        <taxon>Chloroflexota</taxon>
        <taxon>Dehalococcoidia</taxon>
        <taxon>Dehalococcoidales</taxon>
        <taxon>Dehalococcoidaceae</taxon>
        <taxon>Dehalococcoides</taxon>
    </lineage>
</organism>
<reference evidence="2 3" key="1">
    <citation type="journal article" date="2017" name="Sci. Rep.">
        <title>Isolation and genomic characterization of a Dehalococcoides strain suggests genomic rearrangement during culture.</title>
        <authorList>
            <person name="Yohda M."/>
            <person name="Ikegami K."/>
            <person name="Aita Y."/>
            <person name="Kitajima M."/>
            <person name="Takechi A."/>
            <person name="Iwamoto M."/>
            <person name="Fukuda T."/>
            <person name="Tamura N."/>
            <person name="Shibasaki J."/>
            <person name="Koike S."/>
            <person name="Komatsu D."/>
            <person name="Miyagi S."/>
            <person name="Nishimura M."/>
            <person name="Uchino Y."/>
            <person name="Shiroma A."/>
            <person name="Shimoji M."/>
            <person name="Tamotsu H."/>
            <person name="Ashimine N."/>
            <person name="Shinzato M."/>
            <person name="Ohki S."/>
            <person name="Nakano K."/>
            <person name="Teruya K."/>
            <person name="Satou K."/>
            <person name="Hirano T."/>
            <person name="Yagi O."/>
        </authorList>
    </citation>
    <scope>NUCLEOTIDE SEQUENCE [LARGE SCALE GENOMIC DNA]</scope>
    <source>
        <strain evidence="2 3">UCH-ATV1</strain>
    </source>
</reference>
<evidence type="ECO:0000313" key="2">
    <source>
        <dbReference type="EMBL" id="BAZ97699.1"/>
    </source>
</evidence>
<dbReference type="CDD" id="cd18872">
    <property type="entry name" value="NUDIX_eIF-2B"/>
    <property type="match status" value="1"/>
</dbReference>
<evidence type="ECO:0000313" key="3">
    <source>
        <dbReference type="Proteomes" id="UP000218257"/>
    </source>
</evidence>
<dbReference type="Pfam" id="PF00293">
    <property type="entry name" value="NUDIX"/>
    <property type="match status" value="1"/>
</dbReference>
<proteinExistence type="predicted"/>
<dbReference type="Gene3D" id="3.90.79.10">
    <property type="entry name" value="Nucleoside Triphosphate Pyrophosphohydrolase"/>
    <property type="match status" value="1"/>
</dbReference>
<feature type="domain" description="Nudix hydrolase" evidence="1">
    <location>
        <begin position="9"/>
        <end position="124"/>
    </location>
</feature>
<dbReference type="AlphaFoldDB" id="A0AB33HWU2"/>
<dbReference type="EMBL" id="AP017649">
    <property type="protein sequence ID" value="BAZ97699.1"/>
    <property type="molecule type" value="Genomic_DNA"/>
</dbReference>
<evidence type="ECO:0000259" key="1">
    <source>
        <dbReference type="Pfam" id="PF00293"/>
    </source>
</evidence>
<protein>
    <submittedName>
        <fullName evidence="2">NUDIX pyrophosphatase</fullName>
    </submittedName>
</protein>
<dbReference type="InterPro" id="IPR000086">
    <property type="entry name" value="NUDIX_hydrolase_dom"/>
</dbReference>
<accession>A0AB33HWU2</accession>
<dbReference type="InterPro" id="IPR015797">
    <property type="entry name" value="NUDIX_hydrolase-like_dom_sf"/>
</dbReference>